<reference evidence="1 2" key="1">
    <citation type="submission" date="2018-09" db="EMBL/GenBank/DDBJ databases">
        <title>Paenibacillus aracenensis nov. sp. isolated from a cave in southern Spain.</title>
        <authorList>
            <person name="Jurado V."/>
            <person name="Gutierrez-Patricio S."/>
            <person name="Gonzalez-Pimentel J.L."/>
            <person name="Miller A.Z."/>
            <person name="Laiz L."/>
            <person name="Saiz-Jimenez C."/>
        </authorList>
    </citation>
    <scope>NUCLEOTIDE SEQUENCE [LARGE SCALE GENOMIC DNA]</scope>
    <source>
        <strain evidence="1 2">JCM 19203</strain>
    </source>
</reference>
<comment type="caution">
    <text evidence="1">The sequence shown here is derived from an EMBL/GenBank/DDBJ whole genome shotgun (WGS) entry which is preliminary data.</text>
</comment>
<dbReference type="OrthoDB" id="2086672at2"/>
<dbReference type="GO" id="GO:0008168">
    <property type="term" value="F:methyltransferase activity"/>
    <property type="evidence" value="ECO:0007669"/>
    <property type="project" value="UniProtKB-KW"/>
</dbReference>
<evidence type="ECO:0000313" key="2">
    <source>
        <dbReference type="Proteomes" id="UP000267798"/>
    </source>
</evidence>
<dbReference type="RefSeq" id="WP_120106812.1">
    <property type="nucleotide sequence ID" value="NZ_QXQB01000001.1"/>
</dbReference>
<dbReference type="GO" id="GO:0032259">
    <property type="term" value="P:methylation"/>
    <property type="evidence" value="ECO:0007669"/>
    <property type="project" value="UniProtKB-KW"/>
</dbReference>
<protein>
    <submittedName>
        <fullName evidence="1">Ketopantoate hydroxymethyltransferase</fullName>
    </submittedName>
</protein>
<gene>
    <name evidence="1" type="ORF">D3P09_02220</name>
</gene>
<accession>A0A3A6PKH4</accession>
<keyword evidence="1" id="KW-0808">Transferase</keyword>
<organism evidence="1 2">
    <name type="scientific">Paenibacillus pinisoli</name>
    <dbReference type="NCBI Taxonomy" id="1276110"/>
    <lineage>
        <taxon>Bacteria</taxon>
        <taxon>Bacillati</taxon>
        <taxon>Bacillota</taxon>
        <taxon>Bacilli</taxon>
        <taxon>Bacillales</taxon>
        <taxon>Paenibacillaceae</taxon>
        <taxon>Paenibacillus</taxon>
    </lineage>
</organism>
<evidence type="ECO:0000313" key="1">
    <source>
        <dbReference type="EMBL" id="RJX40860.1"/>
    </source>
</evidence>
<dbReference type="EMBL" id="QXQB01000001">
    <property type="protein sequence ID" value="RJX40860.1"/>
    <property type="molecule type" value="Genomic_DNA"/>
</dbReference>
<keyword evidence="2" id="KW-1185">Reference proteome</keyword>
<keyword evidence="1" id="KW-0489">Methyltransferase</keyword>
<proteinExistence type="predicted"/>
<dbReference type="Proteomes" id="UP000267798">
    <property type="component" value="Unassembled WGS sequence"/>
</dbReference>
<sequence>MIDSDLLNSIAQHVNSRVDKVVINGSFVITDFVVKAVTDNVMALNYIVPAAEVSLITMIELKDMSNKVLTSRPVNVPVVADLMMLQTITVKEV</sequence>
<name>A0A3A6PKH4_9BACL</name>
<dbReference type="AlphaFoldDB" id="A0A3A6PKH4"/>